<evidence type="ECO:0000256" key="7">
    <source>
        <dbReference type="PIRSR" id="PIRSR000077-4"/>
    </source>
</evidence>
<evidence type="ECO:0000256" key="1">
    <source>
        <dbReference type="ARBA" id="ARBA00008987"/>
    </source>
</evidence>
<dbReference type="GO" id="GO:0005829">
    <property type="term" value="C:cytosol"/>
    <property type="evidence" value="ECO:0007669"/>
    <property type="project" value="TreeGrafter"/>
</dbReference>
<dbReference type="GO" id="GO:0015035">
    <property type="term" value="F:protein-disulfide reductase activity"/>
    <property type="evidence" value="ECO:0007669"/>
    <property type="project" value="InterPro"/>
</dbReference>
<feature type="domain" description="Thioredoxin" evidence="8">
    <location>
        <begin position="1"/>
        <end position="110"/>
    </location>
</feature>
<organism evidence="9 10">
    <name type="scientific">Lipingzhangella halophila</name>
    <dbReference type="NCBI Taxonomy" id="1783352"/>
    <lineage>
        <taxon>Bacteria</taxon>
        <taxon>Bacillati</taxon>
        <taxon>Actinomycetota</taxon>
        <taxon>Actinomycetes</taxon>
        <taxon>Streptosporangiales</taxon>
        <taxon>Nocardiopsidaceae</taxon>
        <taxon>Lipingzhangella</taxon>
    </lineage>
</organism>
<protein>
    <recommendedName>
        <fullName evidence="6">Thioredoxin</fullName>
    </recommendedName>
</protein>
<dbReference type="PROSITE" id="PS51352">
    <property type="entry name" value="THIOREDOXIN_2"/>
    <property type="match status" value="1"/>
</dbReference>
<evidence type="ECO:0000256" key="5">
    <source>
        <dbReference type="ARBA" id="ARBA00023284"/>
    </source>
</evidence>
<dbReference type="EMBL" id="JACHJT010000001">
    <property type="protein sequence ID" value="MBB4931116.1"/>
    <property type="molecule type" value="Genomic_DNA"/>
</dbReference>
<feature type="disulfide bond" description="Redox-active" evidence="7">
    <location>
        <begin position="34"/>
        <end position="37"/>
    </location>
</feature>
<keyword evidence="3" id="KW-0249">Electron transport</keyword>
<dbReference type="Proteomes" id="UP000523007">
    <property type="component" value="Unassembled WGS sequence"/>
</dbReference>
<dbReference type="InterPro" id="IPR017937">
    <property type="entry name" value="Thioredoxin_CS"/>
</dbReference>
<dbReference type="PANTHER" id="PTHR45663">
    <property type="entry name" value="GEO12009P1"/>
    <property type="match status" value="1"/>
</dbReference>
<evidence type="ECO:0000256" key="6">
    <source>
        <dbReference type="PIRNR" id="PIRNR000077"/>
    </source>
</evidence>
<keyword evidence="5 7" id="KW-0676">Redox-active center</keyword>
<evidence type="ECO:0000259" key="8">
    <source>
        <dbReference type="PROSITE" id="PS51352"/>
    </source>
</evidence>
<dbReference type="InterPro" id="IPR036249">
    <property type="entry name" value="Thioredoxin-like_sf"/>
</dbReference>
<evidence type="ECO:0000256" key="3">
    <source>
        <dbReference type="ARBA" id="ARBA00022982"/>
    </source>
</evidence>
<dbReference type="InterPro" id="IPR013766">
    <property type="entry name" value="Thioredoxin_domain"/>
</dbReference>
<name>A0A7W7RFN1_9ACTN</name>
<gene>
    <name evidence="9" type="ORF">F4561_001936</name>
</gene>
<dbReference type="CDD" id="cd02947">
    <property type="entry name" value="TRX_family"/>
    <property type="match status" value="1"/>
</dbReference>
<evidence type="ECO:0000256" key="4">
    <source>
        <dbReference type="ARBA" id="ARBA00023157"/>
    </source>
</evidence>
<reference evidence="9 10" key="1">
    <citation type="submission" date="2020-08" db="EMBL/GenBank/DDBJ databases">
        <title>Sequencing the genomes of 1000 actinobacteria strains.</title>
        <authorList>
            <person name="Klenk H.-P."/>
        </authorList>
    </citation>
    <scope>NUCLEOTIDE SEQUENCE [LARGE SCALE GENOMIC DNA]</scope>
    <source>
        <strain evidence="9 10">DSM 102030</strain>
    </source>
</reference>
<dbReference type="GO" id="GO:0045454">
    <property type="term" value="P:cell redox homeostasis"/>
    <property type="evidence" value="ECO:0007669"/>
    <property type="project" value="TreeGrafter"/>
</dbReference>
<dbReference type="InterPro" id="IPR005746">
    <property type="entry name" value="Thioredoxin"/>
</dbReference>
<dbReference type="PIRSF" id="PIRSF000077">
    <property type="entry name" value="Thioredoxin"/>
    <property type="match status" value="1"/>
</dbReference>
<dbReference type="AlphaFoldDB" id="A0A7W7RFN1"/>
<comment type="similarity">
    <text evidence="1 6">Belongs to the thioredoxin family.</text>
</comment>
<dbReference type="PANTHER" id="PTHR45663:SF11">
    <property type="entry name" value="GEO12009P1"/>
    <property type="match status" value="1"/>
</dbReference>
<evidence type="ECO:0000313" key="9">
    <source>
        <dbReference type="EMBL" id="MBB4931116.1"/>
    </source>
</evidence>
<keyword evidence="4 7" id="KW-1015">Disulfide bond</keyword>
<keyword evidence="2" id="KW-0813">Transport</keyword>
<dbReference type="Gene3D" id="3.40.30.10">
    <property type="entry name" value="Glutaredoxin"/>
    <property type="match status" value="1"/>
</dbReference>
<keyword evidence="10" id="KW-1185">Reference proteome</keyword>
<evidence type="ECO:0000313" key="10">
    <source>
        <dbReference type="Proteomes" id="UP000523007"/>
    </source>
</evidence>
<dbReference type="RefSeq" id="WP_184576830.1">
    <property type="nucleotide sequence ID" value="NZ_JACHJT010000001.1"/>
</dbReference>
<proteinExistence type="inferred from homology"/>
<evidence type="ECO:0000256" key="2">
    <source>
        <dbReference type="ARBA" id="ARBA00022448"/>
    </source>
</evidence>
<sequence length="117" mass="12768">MITGGITTLTETTFDHALTRAPTPLLVEFWAEGCGPCQALIPILEQIATDHSNQLRVATVRLDDNPVLAQRHQIMALPTLVLFTNGHETTRITTAPTKAQLLDELASALPLVPDHHE</sequence>
<dbReference type="SUPFAM" id="SSF52833">
    <property type="entry name" value="Thioredoxin-like"/>
    <property type="match status" value="1"/>
</dbReference>
<dbReference type="PROSITE" id="PS00194">
    <property type="entry name" value="THIOREDOXIN_1"/>
    <property type="match status" value="1"/>
</dbReference>
<comment type="caution">
    <text evidence="9">The sequence shown here is derived from an EMBL/GenBank/DDBJ whole genome shotgun (WGS) entry which is preliminary data.</text>
</comment>
<accession>A0A7W7RFN1</accession>
<dbReference type="Pfam" id="PF00085">
    <property type="entry name" value="Thioredoxin"/>
    <property type="match status" value="1"/>
</dbReference>